<keyword evidence="1" id="KW-0694">RNA-binding</keyword>
<dbReference type="GO" id="GO:0003723">
    <property type="term" value="F:RNA binding"/>
    <property type="evidence" value="ECO:0007669"/>
    <property type="project" value="UniProtKB-UniRule"/>
</dbReference>
<reference evidence="3 4" key="1">
    <citation type="journal article" date="2012" name="Science">
        <title>The Paleozoic origin of enzymatic lignin decomposition reconstructed from 31 fungal genomes.</title>
        <authorList>
            <person name="Floudas D."/>
            <person name="Binder M."/>
            <person name="Riley R."/>
            <person name="Barry K."/>
            <person name="Blanchette R.A."/>
            <person name="Henrissat B."/>
            <person name="Martinez A.T."/>
            <person name="Otillar R."/>
            <person name="Spatafora J.W."/>
            <person name="Yadav J.S."/>
            <person name="Aerts A."/>
            <person name="Benoit I."/>
            <person name="Boyd A."/>
            <person name="Carlson A."/>
            <person name="Copeland A."/>
            <person name="Coutinho P.M."/>
            <person name="de Vries R.P."/>
            <person name="Ferreira P."/>
            <person name="Findley K."/>
            <person name="Foster B."/>
            <person name="Gaskell J."/>
            <person name="Glotzer D."/>
            <person name="Gorecki P."/>
            <person name="Heitman J."/>
            <person name="Hesse C."/>
            <person name="Hori C."/>
            <person name="Igarashi K."/>
            <person name="Jurgens J.A."/>
            <person name="Kallen N."/>
            <person name="Kersten P."/>
            <person name="Kohler A."/>
            <person name="Kuees U."/>
            <person name="Kumar T.K.A."/>
            <person name="Kuo A."/>
            <person name="LaButti K."/>
            <person name="Larrondo L.F."/>
            <person name="Lindquist E."/>
            <person name="Ling A."/>
            <person name="Lombard V."/>
            <person name="Lucas S."/>
            <person name="Lundell T."/>
            <person name="Martin R."/>
            <person name="McLaughlin D.J."/>
            <person name="Morgenstern I."/>
            <person name="Morin E."/>
            <person name="Murat C."/>
            <person name="Nagy L.G."/>
            <person name="Nolan M."/>
            <person name="Ohm R.A."/>
            <person name="Patyshakuliyeva A."/>
            <person name="Rokas A."/>
            <person name="Ruiz-Duenas F.J."/>
            <person name="Sabat G."/>
            <person name="Salamov A."/>
            <person name="Samejima M."/>
            <person name="Schmutz J."/>
            <person name="Slot J.C."/>
            <person name="St John F."/>
            <person name="Stenlid J."/>
            <person name="Sun H."/>
            <person name="Sun S."/>
            <person name="Syed K."/>
            <person name="Tsang A."/>
            <person name="Wiebenga A."/>
            <person name="Young D."/>
            <person name="Pisabarro A."/>
            <person name="Eastwood D.C."/>
            <person name="Martin F."/>
            <person name="Cullen D."/>
            <person name="Grigoriev I.V."/>
            <person name="Hibbett D.S."/>
        </authorList>
    </citation>
    <scope>NUCLEOTIDE SEQUENCE</scope>
    <source>
        <strain evidence="4">FP-58527</strain>
    </source>
</reference>
<dbReference type="Gene3D" id="3.30.160.20">
    <property type="match status" value="1"/>
</dbReference>
<evidence type="ECO:0000313" key="3">
    <source>
        <dbReference type="EMBL" id="EPT03480.1"/>
    </source>
</evidence>
<keyword evidence="4" id="KW-1185">Reference proteome</keyword>
<feature type="domain" description="DRBM" evidence="2">
    <location>
        <begin position="3"/>
        <end position="72"/>
    </location>
</feature>
<name>S8FZ49_FOMSC</name>
<dbReference type="InParanoid" id="S8FZ49"/>
<organism evidence="3 4">
    <name type="scientific">Fomitopsis schrenkii</name>
    <name type="common">Brown rot fungus</name>
    <dbReference type="NCBI Taxonomy" id="2126942"/>
    <lineage>
        <taxon>Eukaryota</taxon>
        <taxon>Fungi</taxon>
        <taxon>Dikarya</taxon>
        <taxon>Basidiomycota</taxon>
        <taxon>Agaricomycotina</taxon>
        <taxon>Agaricomycetes</taxon>
        <taxon>Polyporales</taxon>
        <taxon>Fomitopsis</taxon>
    </lineage>
</organism>
<evidence type="ECO:0000259" key="2">
    <source>
        <dbReference type="PROSITE" id="PS50137"/>
    </source>
</evidence>
<dbReference type="eggNOG" id="ENOG502T0BS">
    <property type="taxonomic scope" value="Eukaryota"/>
</dbReference>
<gene>
    <name evidence="3" type="ORF">FOMPIDRAFT_87900</name>
</gene>
<dbReference type="AlphaFoldDB" id="S8FZ49"/>
<proteinExistence type="predicted"/>
<evidence type="ECO:0000256" key="1">
    <source>
        <dbReference type="PROSITE-ProRule" id="PRU00266"/>
    </source>
</evidence>
<sequence length="72" mass="7701">MSSAVMKLNNYLQKTGRTAQLSWLEHSDGPANALNWTVKCKLSGQVIGEAASPKKSDAKEAAAAMALRRLGQ</sequence>
<dbReference type="HOGENOM" id="CLU_172700_0_1_1"/>
<evidence type="ECO:0000313" key="4">
    <source>
        <dbReference type="Proteomes" id="UP000015241"/>
    </source>
</evidence>
<dbReference type="PROSITE" id="PS50137">
    <property type="entry name" value="DS_RBD"/>
    <property type="match status" value="1"/>
</dbReference>
<dbReference type="SMART" id="SM00358">
    <property type="entry name" value="DSRM"/>
    <property type="match status" value="1"/>
</dbReference>
<dbReference type="Proteomes" id="UP000015241">
    <property type="component" value="Unassembled WGS sequence"/>
</dbReference>
<accession>S8FZ49</accession>
<dbReference type="OrthoDB" id="3246846at2759"/>
<dbReference type="SUPFAM" id="SSF54768">
    <property type="entry name" value="dsRNA-binding domain-like"/>
    <property type="match status" value="1"/>
</dbReference>
<dbReference type="STRING" id="743788.S8FZ49"/>
<dbReference type="InterPro" id="IPR014720">
    <property type="entry name" value="dsRBD_dom"/>
</dbReference>
<dbReference type="EMBL" id="KE504130">
    <property type="protein sequence ID" value="EPT03480.1"/>
    <property type="molecule type" value="Genomic_DNA"/>
</dbReference>
<protein>
    <recommendedName>
        <fullName evidence="2">DRBM domain-containing protein</fullName>
    </recommendedName>
</protein>
<dbReference type="Pfam" id="PF00035">
    <property type="entry name" value="dsrm"/>
    <property type="match status" value="1"/>
</dbReference>